<proteinExistence type="inferred from homology"/>
<evidence type="ECO:0000256" key="3">
    <source>
        <dbReference type="RuleBase" id="RU003694"/>
    </source>
</evidence>
<dbReference type="Proteomes" id="UP001597526">
    <property type="component" value="Unassembled WGS sequence"/>
</dbReference>
<dbReference type="InterPro" id="IPR020841">
    <property type="entry name" value="PKS_Beta-ketoAc_synthase_dom"/>
</dbReference>
<protein>
    <submittedName>
        <fullName evidence="5">Beta-ketoacyl synthase N-terminal-like domain-containing protein</fullName>
    </submittedName>
</protein>
<dbReference type="SMART" id="SM00825">
    <property type="entry name" value="PKS_KS"/>
    <property type="match status" value="1"/>
</dbReference>
<evidence type="ECO:0000256" key="1">
    <source>
        <dbReference type="ARBA" id="ARBA00008467"/>
    </source>
</evidence>
<reference evidence="6" key="1">
    <citation type="journal article" date="2019" name="Int. J. Syst. Evol. Microbiol.">
        <title>The Global Catalogue of Microorganisms (GCM) 10K type strain sequencing project: providing services to taxonomists for standard genome sequencing and annotation.</title>
        <authorList>
            <consortium name="The Broad Institute Genomics Platform"/>
            <consortium name="The Broad Institute Genome Sequencing Center for Infectious Disease"/>
            <person name="Wu L."/>
            <person name="Ma J."/>
        </authorList>
    </citation>
    <scope>NUCLEOTIDE SEQUENCE [LARGE SCALE GENOMIC DNA]</scope>
    <source>
        <strain evidence="6">KCTC 52368</strain>
    </source>
</reference>
<dbReference type="Gene3D" id="3.40.47.10">
    <property type="match status" value="1"/>
</dbReference>
<keyword evidence="2 3" id="KW-0808">Transferase</keyword>
<gene>
    <name evidence="5" type="ORF">ACFSQJ_06400</name>
</gene>
<dbReference type="InterPro" id="IPR016039">
    <property type="entry name" value="Thiolase-like"/>
</dbReference>
<dbReference type="Pfam" id="PF02801">
    <property type="entry name" value="Ketoacyl-synt_C"/>
    <property type="match status" value="1"/>
</dbReference>
<evidence type="ECO:0000256" key="2">
    <source>
        <dbReference type="ARBA" id="ARBA00022679"/>
    </source>
</evidence>
<comment type="similarity">
    <text evidence="1 3">Belongs to the thiolase-like superfamily. Beta-ketoacyl-ACP synthases family.</text>
</comment>
<dbReference type="PANTHER" id="PTHR11712">
    <property type="entry name" value="POLYKETIDE SYNTHASE-RELATED"/>
    <property type="match status" value="1"/>
</dbReference>
<name>A0ABW5MTC0_9FLAO</name>
<dbReference type="RefSeq" id="WP_377766247.1">
    <property type="nucleotide sequence ID" value="NZ_JBHULB010000007.1"/>
</dbReference>
<evidence type="ECO:0000259" key="4">
    <source>
        <dbReference type="PROSITE" id="PS52004"/>
    </source>
</evidence>
<dbReference type="InterPro" id="IPR014031">
    <property type="entry name" value="Ketoacyl_synth_C"/>
</dbReference>
<dbReference type="Pfam" id="PF00109">
    <property type="entry name" value="ketoacyl-synt"/>
    <property type="match status" value="1"/>
</dbReference>
<dbReference type="InterPro" id="IPR000794">
    <property type="entry name" value="Beta-ketoacyl_synthase"/>
</dbReference>
<evidence type="ECO:0000313" key="6">
    <source>
        <dbReference type="Proteomes" id="UP001597526"/>
    </source>
</evidence>
<comment type="caution">
    <text evidence="5">The sequence shown here is derived from an EMBL/GenBank/DDBJ whole genome shotgun (WGS) entry which is preliminary data.</text>
</comment>
<dbReference type="SUPFAM" id="SSF53901">
    <property type="entry name" value="Thiolase-like"/>
    <property type="match status" value="2"/>
</dbReference>
<sequence length="394" mass="42706">MKEPVYITAISSISPLGNSLEQAWENYKNDDTQLKEIEIGDKKVWAGKLSEKVSDKIKALKNSDNKYTNLDESVLYAMYASRKAIEKAGWSIESKDVDFGVNIGSSRGATALFEKFHKEFLKDDSTSTLASPTTTLGNISSWVAHDLKTKGPEISHSITCSTALHAMLNGIAWIQSGMATKFIVGGSEAPLTPFTIAQMKALKIYSNHKNSHPEPVEGFPCRAFDLDKKQNTMVLGEAASVACLEKESSGEALAKIIGIGYATEPLTHNVSISADAKCFQDAMAMALGDKYLNSVDVVVMHAPGTIKGDLSEFKAIKKIFCNKKPFLTTNKWKVGHTFGASGMLSVEMAILMLQNNKAISVPFAEKQQNPKSIRTVLVNAVGFGGNAVSILLSK</sequence>
<evidence type="ECO:0000313" key="5">
    <source>
        <dbReference type="EMBL" id="MFD2586552.1"/>
    </source>
</evidence>
<organism evidence="5 6">
    <name type="scientific">Croceitalea marina</name>
    <dbReference type="NCBI Taxonomy" id="1775166"/>
    <lineage>
        <taxon>Bacteria</taxon>
        <taxon>Pseudomonadati</taxon>
        <taxon>Bacteroidota</taxon>
        <taxon>Flavobacteriia</taxon>
        <taxon>Flavobacteriales</taxon>
        <taxon>Flavobacteriaceae</taxon>
        <taxon>Croceitalea</taxon>
    </lineage>
</organism>
<dbReference type="PROSITE" id="PS52004">
    <property type="entry name" value="KS3_2"/>
    <property type="match status" value="1"/>
</dbReference>
<dbReference type="InterPro" id="IPR014030">
    <property type="entry name" value="Ketoacyl_synth_N"/>
</dbReference>
<dbReference type="EMBL" id="JBHULB010000007">
    <property type="protein sequence ID" value="MFD2586552.1"/>
    <property type="molecule type" value="Genomic_DNA"/>
</dbReference>
<feature type="domain" description="Ketosynthase family 3 (KS3)" evidence="4">
    <location>
        <begin position="2"/>
        <end position="394"/>
    </location>
</feature>
<accession>A0ABW5MTC0</accession>
<keyword evidence="6" id="KW-1185">Reference proteome</keyword>
<dbReference type="PANTHER" id="PTHR11712:SF336">
    <property type="entry name" value="3-OXOACYL-[ACYL-CARRIER-PROTEIN] SYNTHASE, MITOCHONDRIAL"/>
    <property type="match status" value="1"/>
</dbReference>